<comment type="caution">
    <text evidence="3">The sequence shown here is derived from an EMBL/GenBank/DDBJ whole genome shotgun (WGS) entry which is preliminary data.</text>
</comment>
<dbReference type="Proteomes" id="UP000273083">
    <property type="component" value="Unassembled WGS sequence"/>
</dbReference>
<name>A0A3N1XYS3_9FIRM</name>
<keyword evidence="4" id="KW-1185">Reference proteome</keyword>
<dbReference type="Gene3D" id="1.10.3920.10">
    <property type="entry name" value="PA2201 C-terminal domain-like"/>
    <property type="match status" value="1"/>
</dbReference>
<dbReference type="InterPro" id="IPR028983">
    <property type="entry name" value="PA2201-like_C"/>
</dbReference>
<protein>
    <submittedName>
        <fullName evidence="3">Uncharacterized protein DUF1910</fullName>
    </submittedName>
</protein>
<dbReference type="EMBL" id="RJVG01000001">
    <property type="protein sequence ID" value="ROR31755.1"/>
    <property type="molecule type" value="Genomic_DNA"/>
</dbReference>
<dbReference type="InterPro" id="IPR015025">
    <property type="entry name" value="PoNi_C"/>
</dbReference>
<dbReference type="RefSeq" id="WP_170164209.1">
    <property type="nucleotide sequence ID" value="NZ_RJVG01000001.1"/>
</dbReference>
<sequence length="230" mass="27873">MRDKIKNQTYFNEFISEDTDRINKFVKKLANNEIKEERVLSIKIKIHDLRLGILIAKYSRGDNLEEIEKDYLKLIEDWEEVWQSDFYMKNLWMISLGVLLNLGMKQFEKIKELLDKYNVNDWLYNFLLRYNVDGIDEIQGDLSFPEVYVKLKEIICNQTNRSEMLKLYISNDWYHRHNECGWYDSHKSKQNLYYGYWSFEAGAIAKILDIPDKHLKDEQYYPYDLVHYTS</sequence>
<evidence type="ECO:0000313" key="4">
    <source>
        <dbReference type="Proteomes" id="UP000273083"/>
    </source>
</evidence>
<dbReference type="Pfam" id="PF08929">
    <property type="entry name" value="PoNi_C"/>
    <property type="match status" value="1"/>
</dbReference>
<evidence type="ECO:0000259" key="1">
    <source>
        <dbReference type="Pfam" id="PF08928"/>
    </source>
</evidence>
<dbReference type="SUPFAM" id="SSF140731">
    <property type="entry name" value="PA2201 C-terminal domain-like"/>
    <property type="match status" value="1"/>
</dbReference>
<reference evidence="3 4" key="1">
    <citation type="submission" date="2018-11" db="EMBL/GenBank/DDBJ databases">
        <title>Genomic Encyclopedia of Type Strains, Phase IV (KMG-IV): sequencing the most valuable type-strain genomes for metagenomic binning, comparative biology and taxonomic classification.</title>
        <authorList>
            <person name="Goeker M."/>
        </authorList>
    </citation>
    <scope>NUCLEOTIDE SEQUENCE [LARGE SCALE GENOMIC DNA]</scope>
    <source>
        <strain evidence="3 4">DSM 26537</strain>
    </source>
</reference>
<evidence type="ECO:0000259" key="2">
    <source>
        <dbReference type="Pfam" id="PF08929"/>
    </source>
</evidence>
<evidence type="ECO:0000313" key="3">
    <source>
        <dbReference type="EMBL" id="ROR31755.1"/>
    </source>
</evidence>
<organism evidence="3 4">
    <name type="scientific">Mobilisporobacter senegalensis</name>
    <dbReference type="NCBI Taxonomy" id="1329262"/>
    <lineage>
        <taxon>Bacteria</taxon>
        <taxon>Bacillati</taxon>
        <taxon>Bacillota</taxon>
        <taxon>Clostridia</taxon>
        <taxon>Lachnospirales</taxon>
        <taxon>Lachnospiraceae</taxon>
        <taxon>Mobilisporobacter</taxon>
    </lineage>
</organism>
<feature type="domain" description="PoNi C-terminal" evidence="2">
    <location>
        <begin position="120"/>
        <end position="225"/>
    </location>
</feature>
<gene>
    <name evidence="3" type="ORF">EDD66_101373</name>
</gene>
<dbReference type="Pfam" id="PF08928">
    <property type="entry name" value="PoNi_N"/>
    <property type="match status" value="1"/>
</dbReference>
<dbReference type="InterPro" id="IPR015024">
    <property type="entry name" value="PoNi_N"/>
</dbReference>
<proteinExistence type="predicted"/>
<dbReference type="AlphaFoldDB" id="A0A3N1XYS3"/>
<accession>A0A3N1XYS3</accession>
<feature type="domain" description="PoNi N-terminal" evidence="1">
    <location>
        <begin position="2"/>
        <end position="110"/>
    </location>
</feature>